<dbReference type="SUPFAM" id="SSF52540">
    <property type="entry name" value="P-loop containing nucleoside triphosphate hydrolases"/>
    <property type="match status" value="1"/>
</dbReference>
<dbReference type="PANTHER" id="PTHR18934">
    <property type="entry name" value="ATP-DEPENDENT RNA HELICASE"/>
    <property type="match status" value="1"/>
</dbReference>
<evidence type="ECO:0000259" key="7">
    <source>
        <dbReference type="PROSITE" id="PS51192"/>
    </source>
</evidence>
<proteinExistence type="predicted"/>
<dbReference type="PANTHER" id="PTHR18934:SF109">
    <property type="entry name" value="ATP-DEPENDENT RNA HELICASE DHX15 HOMOLOG"/>
    <property type="match status" value="1"/>
</dbReference>
<dbReference type="GO" id="GO:0016787">
    <property type="term" value="F:hydrolase activity"/>
    <property type="evidence" value="ECO:0007669"/>
    <property type="project" value="UniProtKB-KW"/>
</dbReference>
<dbReference type="InterPro" id="IPR014001">
    <property type="entry name" value="Helicase_ATP-bd"/>
</dbReference>
<keyword evidence="4" id="KW-0067">ATP-binding</keyword>
<keyword evidence="5" id="KW-0508">mRNA splicing</keyword>
<evidence type="ECO:0000256" key="4">
    <source>
        <dbReference type="ARBA" id="ARBA00022806"/>
    </source>
</evidence>
<dbReference type="SMART" id="SM00487">
    <property type="entry name" value="DEXDc"/>
    <property type="match status" value="1"/>
</dbReference>
<dbReference type="Gene3D" id="3.40.50.300">
    <property type="entry name" value="P-loop containing nucleotide triphosphate hydrolases"/>
    <property type="match status" value="1"/>
</dbReference>
<dbReference type="CDD" id="cd17917">
    <property type="entry name" value="DEXHc_RHA-like"/>
    <property type="match status" value="1"/>
</dbReference>
<dbReference type="EC" id="3.6.4.13" evidence="1"/>
<dbReference type="InterPro" id="IPR011545">
    <property type="entry name" value="DEAD/DEAH_box_helicase_dom"/>
</dbReference>
<evidence type="ECO:0000256" key="5">
    <source>
        <dbReference type="ARBA" id="ARBA00023187"/>
    </source>
</evidence>
<dbReference type="Gene3D" id="1.20.120.1080">
    <property type="match status" value="1"/>
</dbReference>
<dbReference type="GO" id="GO:0003723">
    <property type="term" value="F:RNA binding"/>
    <property type="evidence" value="ECO:0007669"/>
    <property type="project" value="TreeGrafter"/>
</dbReference>
<dbReference type="InterPro" id="IPR007502">
    <property type="entry name" value="Helicase-assoc_dom"/>
</dbReference>
<keyword evidence="3 8" id="KW-0378">Hydrolase</keyword>
<feature type="domain" description="Helicase ATP-binding" evidence="7">
    <location>
        <begin position="220"/>
        <end position="384"/>
    </location>
</feature>
<dbReference type="RefSeq" id="XP_060299238.1">
    <property type="nucleotide sequence ID" value="XM_060445244.1"/>
</dbReference>
<evidence type="ECO:0000313" key="8">
    <source>
        <dbReference type="EMBL" id="KAK0723314.1"/>
    </source>
</evidence>
<dbReference type="GeneID" id="85328514"/>
<evidence type="ECO:0000256" key="6">
    <source>
        <dbReference type="ARBA" id="ARBA00047984"/>
    </source>
</evidence>
<dbReference type="EMBL" id="JAUIRO010000003">
    <property type="protein sequence ID" value="KAK0723314.1"/>
    <property type="molecule type" value="Genomic_DNA"/>
</dbReference>
<evidence type="ECO:0000256" key="2">
    <source>
        <dbReference type="ARBA" id="ARBA00022664"/>
    </source>
</evidence>
<name>A0AA40AWK0_9PEZI</name>
<comment type="caution">
    <text evidence="8">The sequence shown here is derived from an EMBL/GenBank/DDBJ whole genome shotgun (WGS) entry which is preliminary data.</text>
</comment>
<dbReference type="GO" id="GO:0006397">
    <property type="term" value="P:mRNA processing"/>
    <property type="evidence" value="ECO:0007669"/>
    <property type="project" value="UniProtKB-KW"/>
</dbReference>
<sequence>MIEQASDDLQIVVSLSTSVKVGRRHIGTGPEDHSHKRVKSATTSNINGAWILFEQATEAMKNIHQNMHRDNERLKAEVTTTKQILELGHGLPRGFLYALTLSTSHGMLIVVYNGRPITLWGMDEDTYTGSCGKKLSSGDISTHMIIALAFSLKPSIRLLVVTYLDSDLALLDPFVDQQPTSGAWKTHLRTLTKTSWPSNHQAILNTRRRLPVYSKYEQILDIYHQSQVMILSSDTGSGKSTQVPQLLVYDKWASDLQIACTQPRRLAAKELAERVADEMGVVHGAEVGSHVRFEAMTGKKTRLVYMTEGILLRKATGTDKDLKGYACVVVDEAHERTADTDLLLALLKGIVARRRDFRIIIMSATLDADDFKRYFDDCPLLHIPGQHYDKGVCVRLYTEATYDNLTPSMTPGILCQPLESLILTLAAAGYSKVMDFDWISLPHPEPVSRAAYNLRAWEFLNDNGTLTPSSTHAAKCPLDPIWYRAMVVANSQGCTMDILDLTSISSAQGSIFVRPKQFQQVADMMKSKWARAGSDHIPLLNAFHAFEDAWEKKNNPGVDLDEWCFDNFLNRHVLEDILRIRKDLIAFLRPTKLKVSMVDSVSIRKTLAIAFCTQIATF</sequence>
<dbReference type="PROSITE" id="PS00690">
    <property type="entry name" value="DEAH_ATP_HELICASE"/>
    <property type="match status" value="1"/>
</dbReference>
<gene>
    <name evidence="8" type="ORF">B0T26DRAFT_750593</name>
</gene>
<dbReference type="InterPro" id="IPR002464">
    <property type="entry name" value="DNA/RNA_helicase_DEAH_CS"/>
</dbReference>
<dbReference type="GO" id="GO:0005524">
    <property type="term" value="F:ATP binding"/>
    <property type="evidence" value="ECO:0007669"/>
    <property type="project" value="InterPro"/>
</dbReference>
<evidence type="ECO:0000256" key="3">
    <source>
        <dbReference type="ARBA" id="ARBA00022801"/>
    </source>
</evidence>
<evidence type="ECO:0000313" key="9">
    <source>
        <dbReference type="Proteomes" id="UP001172101"/>
    </source>
</evidence>
<accession>A0AA40AWK0</accession>
<reference evidence="8" key="1">
    <citation type="submission" date="2023-06" db="EMBL/GenBank/DDBJ databases">
        <title>Genome-scale phylogeny and comparative genomics of the fungal order Sordariales.</title>
        <authorList>
            <consortium name="Lawrence Berkeley National Laboratory"/>
            <person name="Hensen N."/>
            <person name="Bonometti L."/>
            <person name="Westerberg I."/>
            <person name="Brannstrom I.O."/>
            <person name="Guillou S."/>
            <person name="Cros-Aarteil S."/>
            <person name="Calhoun S."/>
            <person name="Haridas S."/>
            <person name="Kuo A."/>
            <person name="Mondo S."/>
            <person name="Pangilinan J."/>
            <person name="Riley R."/>
            <person name="LaButti K."/>
            <person name="Andreopoulos B."/>
            <person name="Lipzen A."/>
            <person name="Chen C."/>
            <person name="Yanf M."/>
            <person name="Daum C."/>
            <person name="Ng V."/>
            <person name="Clum A."/>
            <person name="Steindorff A."/>
            <person name="Ohm R."/>
            <person name="Martin F."/>
            <person name="Silar P."/>
            <person name="Natvig D."/>
            <person name="Lalanne C."/>
            <person name="Gautier V."/>
            <person name="Ament-velasquez S.L."/>
            <person name="Kruys A."/>
            <person name="Hutchinson M.I."/>
            <person name="Powell A.J."/>
            <person name="Barry K."/>
            <person name="Miller A.N."/>
            <person name="Grigoriev I.V."/>
            <person name="Debuchy R."/>
            <person name="Gladieux P."/>
            <person name="Thoren M.H."/>
            <person name="Johannesson H."/>
        </authorList>
    </citation>
    <scope>NUCLEOTIDE SEQUENCE</scope>
    <source>
        <strain evidence="8">SMH2392-1A</strain>
    </source>
</reference>
<dbReference type="InterPro" id="IPR027417">
    <property type="entry name" value="P-loop_NTPase"/>
</dbReference>
<dbReference type="Proteomes" id="UP001172101">
    <property type="component" value="Unassembled WGS sequence"/>
</dbReference>
<keyword evidence="9" id="KW-1185">Reference proteome</keyword>
<dbReference type="GO" id="GO:0003724">
    <property type="term" value="F:RNA helicase activity"/>
    <property type="evidence" value="ECO:0007669"/>
    <property type="project" value="UniProtKB-EC"/>
</dbReference>
<evidence type="ECO:0000256" key="1">
    <source>
        <dbReference type="ARBA" id="ARBA00012552"/>
    </source>
</evidence>
<dbReference type="SMART" id="SM00847">
    <property type="entry name" value="HA2"/>
    <property type="match status" value="1"/>
</dbReference>
<organism evidence="8 9">
    <name type="scientific">Lasiosphaeria miniovina</name>
    <dbReference type="NCBI Taxonomy" id="1954250"/>
    <lineage>
        <taxon>Eukaryota</taxon>
        <taxon>Fungi</taxon>
        <taxon>Dikarya</taxon>
        <taxon>Ascomycota</taxon>
        <taxon>Pezizomycotina</taxon>
        <taxon>Sordariomycetes</taxon>
        <taxon>Sordariomycetidae</taxon>
        <taxon>Sordariales</taxon>
        <taxon>Lasiosphaeriaceae</taxon>
        <taxon>Lasiosphaeria</taxon>
    </lineage>
</organism>
<dbReference type="GO" id="GO:1990904">
    <property type="term" value="C:ribonucleoprotein complex"/>
    <property type="evidence" value="ECO:0007669"/>
    <property type="project" value="UniProtKB-ARBA"/>
</dbReference>
<comment type="catalytic activity">
    <reaction evidence="6">
        <text>ATP + H2O = ADP + phosphate + H(+)</text>
        <dbReference type="Rhea" id="RHEA:13065"/>
        <dbReference type="ChEBI" id="CHEBI:15377"/>
        <dbReference type="ChEBI" id="CHEBI:15378"/>
        <dbReference type="ChEBI" id="CHEBI:30616"/>
        <dbReference type="ChEBI" id="CHEBI:43474"/>
        <dbReference type="ChEBI" id="CHEBI:456216"/>
        <dbReference type="EC" id="3.6.4.13"/>
    </reaction>
</comment>
<dbReference type="AlphaFoldDB" id="A0AA40AWK0"/>
<dbReference type="Pfam" id="PF00270">
    <property type="entry name" value="DEAD"/>
    <property type="match status" value="1"/>
</dbReference>
<dbReference type="PROSITE" id="PS51192">
    <property type="entry name" value="HELICASE_ATP_BIND_1"/>
    <property type="match status" value="1"/>
</dbReference>
<dbReference type="GO" id="GO:0008380">
    <property type="term" value="P:RNA splicing"/>
    <property type="evidence" value="ECO:0007669"/>
    <property type="project" value="UniProtKB-KW"/>
</dbReference>
<keyword evidence="4" id="KW-0547">Nucleotide-binding</keyword>
<keyword evidence="2" id="KW-0507">mRNA processing</keyword>
<protein>
    <recommendedName>
        <fullName evidence="1">RNA helicase</fullName>
        <ecNumber evidence="1">3.6.4.13</ecNumber>
    </recommendedName>
</protein>
<keyword evidence="4" id="KW-0347">Helicase</keyword>